<dbReference type="OrthoDB" id="5771335at2"/>
<evidence type="ECO:0000313" key="3">
    <source>
        <dbReference type="Proteomes" id="UP000033607"/>
    </source>
</evidence>
<proteinExistence type="predicted"/>
<comment type="caution">
    <text evidence="1">The sequence shown here is derived from an EMBL/GenBank/DDBJ whole genome shotgun (WGS) entry which is preliminary data.</text>
</comment>
<protein>
    <submittedName>
        <fullName evidence="1">Uncharacterized protein</fullName>
    </submittedName>
</protein>
<organism evidence="1 3">
    <name type="scientific">Limnoraphis robusta CS-951</name>
    <dbReference type="NCBI Taxonomy" id="1637645"/>
    <lineage>
        <taxon>Bacteria</taxon>
        <taxon>Bacillati</taxon>
        <taxon>Cyanobacteriota</taxon>
        <taxon>Cyanophyceae</taxon>
        <taxon>Oscillatoriophycideae</taxon>
        <taxon>Oscillatoriales</taxon>
        <taxon>Sirenicapillariaceae</taxon>
        <taxon>Limnoraphis</taxon>
    </lineage>
</organism>
<dbReference type="EMBL" id="LATL02000214">
    <property type="protein sequence ID" value="KKD37273.1"/>
    <property type="molecule type" value="Genomic_DNA"/>
</dbReference>
<dbReference type="AlphaFoldDB" id="A0A0F5YET7"/>
<name>A0A0F5YET7_9CYAN</name>
<dbReference type="Proteomes" id="UP000033607">
    <property type="component" value="Unassembled WGS sequence"/>
</dbReference>
<evidence type="ECO:0000313" key="2">
    <source>
        <dbReference type="EMBL" id="KMW70953.1"/>
    </source>
</evidence>
<evidence type="ECO:0000313" key="1">
    <source>
        <dbReference type="EMBL" id="KKD37273.1"/>
    </source>
</evidence>
<dbReference type="RefSeq" id="WP_046279429.1">
    <property type="nucleotide sequence ID" value="NZ_LATL02000007.1"/>
</dbReference>
<sequence length="73" mass="8474">MLSIDETQKLWQPLATQLVVPRDEASYQSLVNWLDQLIDEVGEDEQHPLASLMDILGILIEQYENEYISELQD</sequence>
<dbReference type="PATRIC" id="fig|1637645.4.peg.127"/>
<reference evidence="1 3" key="1">
    <citation type="submission" date="2015-06" db="EMBL/GenBank/DDBJ databases">
        <title>Draft genome assembly of filamentous brackish cyanobacterium Limnoraphis robusta strain CS-951.</title>
        <authorList>
            <person name="Willis A."/>
            <person name="Parks M."/>
            <person name="Burford M.A."/>
        </authorList>
    </citation>
    <scope>NUCLEOTIDE SEQUENCE [LARGE SCALE GENOMIC DNA]</scope>
    <source>
        <strain evidence="1 3">CS-951</strain>
    </source>
</reference>
<dbReference type="EMBL" id="LATL02000007">
    <property type="protein sequence ID" value="KMW70953.1"/>
    <property type="molecule type" value="Genomic_DNA"/>
</dbReference>
<accession>A0A0F5YET7</accession>
<gene>
    <name evidence="1" type="ORF">WN50_15325</name>
    <name evidence="2" type="ORF">WN50_31325</name>
</gene>